<dbReference type="Gene3D" id="1.10.150.650">
    <property type="match status" value="1"/>
</dbReference>
<dbReference type="SMART" id="SM00481">
    <property type="entry name" value="POLIIIAc"/>
    <property type="match status" value="1"/>
</dbReference>
<gene>
    <name evidence="2" type="ORF">H9754_11775</name>
</gene>
<dbReference type="CDD" id="cd07438">
    <property type="entry name" value="PHP_HisPPase_AMP"/>
    <property type="match status" value="1"/>
</dbReference>
<evidence type="ECO:0000259" key="1">
    <source>
        <dbReference type="SMART" id="SM00481"/>
    </source>
</evidence>
<sequence length="280" mass="31609">MIDLHLHSTCSDGTCTPEELVSQINRLRLRGFSLTDHDTAEGIPAILASDLNPGIRFIPGIEISCDTPKHEIHILGYGIDWQNPSLNQRLASIRQGRKERNLKMIALFQKDGYPVTLEKLQGRNPNTVITRAHFARVLQEEGICRSKDQAFRKYLGEDCKYFVPKPYFAPEEALSLILEAGGIPVLAHAFLYHFSNEEIRRLIEHLKEHGLGGLEVYHSMHHAGQIAKLREWAAAYDLLQTGGSDFHGTNKPNISIGTGRGSLRVPDYLFDELEKHLQIR</sequence>
<dbReference type="PANTHER" id="PTHR42924">
    <property type="entry name" value="EXONUCLEASE"/>
    <property type="match status" value="1"/>
</dbReference>
<reference evidence="2" key="2">
    <citation type="submission" date="2021-04" db="EMBL/GenBank/DDBJ databases">
        <authorList>
            <person name="Gilroy R."/>
        </authorList>
    </citation>
    <scope>NUCLEOTIDE SEQUENCE</scope>
    <source>
        <strain evidence="2">ChiSjej3B21-8574</strain>
    </source>
</reference>
<protein>
    <submittedName>
        <fullName evidence="2">PHP domain-containing protein</fullName>
    </submittedName>
</protein>
<dbReference type="Gene3D" id="3.20.20.140">
    <property type="entry name" value="Metal-dependent hydrolases"/>
    <property type="match status" value="1"/>
</dbReference>
<comment type="caution">
    <text evidence="2">The sequence shown here is derived from an EMBL/GenBank/DDBJ whole genome shotgun (WGS) entry which is preliminary data.</text>
</comment>
<dbReference type="InterPro" id="IPR052018">
    <property type="entry name" value="PHP_domain"/>
</dbReference>
<dbReference type="Proteomes" id="UP000823904">
    <property type="component" value="Unassembled WGS sequence"/>
</dbReference>
<dbReference type="InterPro" id="IPR016195">
    <property type="entry name" value="Pol/histidinol_Pase-like"/>
</dbReference>
<dbReference type="EMBL" id="DWWD01000046">
    <property type="protein sequence ID" value="HJC51222.1"/>
    <property type="molecule type" value="Genomic_DNA"/>
</dbReference>
<dbReference type="GO" id="GO:0004534">
    <property type="term" value="F:5'-3' RNA exonuclease activity"/>
    <property type="evidence" value="ECO:0007669"/>
    <property type="project" value="TreeGrafter"/>
</dbReference>
<organism evidence="2 3">
    <name type="scientific">Candidatus Anaerostipes avistercoris</name>
    <dbReference type="NCBI Taxonomy" id="2838462"/>
    <lineage>
        <taxon>Bacteria</taxon>
        <taxon>Bacillati</taxon>
        <taxon>Bacillota</taxon>
        <taxon>Clostridia</taxon>
        <taxon>Lachnospirales</taxon>
        <taxon>Lachnospiraceae</taxon>
        <taxon>Anaerostipes</taxon>
    </lineage>
</organism>
<feature type="domain" description="Polymerase/histidinol phosphatase N-terminal" evidence="1">
    <location>
        <begin position="2"/>
        <end position="67"/>
    </location>
</feature>
<evidence type="ECO:0000313" key="2">
    <source>
        <dbReference type="EMBL" id="HJC51222.1"/>
    </source>
</evidence>
<dbReference type="InterPro" id="IPR004013">
    <property type="entry name" value="PHP_dom"/>
</dbReference>
<dbReference type="GO" id="GO:0035312">
    <property type="term" value="F:5'-3' DNA exonuclease activity"/>
    <property type="evidence" value="ECO:0007669"/>
    <property type="project" value="TreeGrafter"/>
</dbReference>
<dbReference type="SUPFAM" id="SSF89550">
    <property type="entry name" value="PHP domain-like"/>
    <property type="match status" value="1"/>
</dbReference>
<accession>A0A9D2T9A3</accession>
<dbReference type="PANTHER" id="PTHR42924:SF3">
    <property type="entry name" value="POLYMERASE_HISTIDINOL PHOSPHATASE N-TERMINAL DOMAIN-CONTAINING PROTEIN"/>
    <property type="match status" value="1"/>
</dbReference>
<dbReference type="Pfam" id="PF02811">
    <property type="entry name" value="PHP"/>
    <property type="match status" value="1"/>
</dbReference>
<evidence type="ECO:0000313" key="3">
    <source>
        <dbReference type="Proteomes" id="UP000823904"/>
    </source>
</evidence>
<dbReference type="InterPro" id="IPR003141">
    <property type="entry name" value="Pol/His_phosphatase_N"/>
</dbReference>
<reference evidence="2" key="1">
    <citation type="journal article" date="2021" name="PeerJ">
        <title>Extensive microbial diversity within the chicken gut microbiome revealed by metagenomics and culture.</title>
        <authorList>
            <person name="Gilroy R."/>
            <person name="Ravi A."/>
            <person name="Getino M."/>
            <person name="Pursley I."/>
            <person name="Horton D.L."/>
            <person name="Alikhan N.F."/>
            <person name="Baker D."/>
            <person name="Gharbi K."/>
            <person name="Hall N."/>
            <person name="Watson M."/>
            <person name="Adriaenssens E.M."/>
            <person name="Foster-Nyarko E."/>
            <person name="Jarju S."/>
            <person name="Secka A."/>
            <person name="Antonio M."/>
            <person name="Oren A."/>
            <person name="Chaudhuri R.R."/>
            <person name="La Ragione R."/>
            <person name="Hildebrand F."/>
            <person name="Pallen M.J."/>
        </authorList>
    </citation>
    <scope>NUCLEOTIDE SEQUENCE</scope>
    <source>
        <strain evidence="2">ChiSjej3B21-8574</strain>
    </source>
</reference>
<proteinExistence type="predicted"/>
<name>A0A9D2T9A3_9FIRM</name>
<dbReference type="AlphaFoldDB" id="A0A9D2T9A3"/>